<dbReference type="EMBL" id="SRJD01000001">
    <property type="protein sequence ID" value="TGB00347.1"/>
    <property type="molecule type" value="Genomic_DNA"/>
</dbReference>
<dbReference type="SUPFAM" id="SSF47598">
    <property type="entry name" value="Ribbon-helix-helix"/>
    <property type="match status" value="1"/>
</dbReference>
<evidence type="ECO:0000313" key="1">
    <source>
        <dbReference type="EMBL" id="TGB00347.1"/>
    </source>
</evidence>
<gene>
    <name evidence="1" type="ORF">E4665_01330</name>
</gene>
<dbReference type="InterPro" id="IPR010985">
    <property type="entry name" value="Ribbon_hlx_hlx"/>
</dbReference>
<protein>
    <submittedName>
        <fullName evidence="1">Toxin-antitoxin system HicB family antitoxin</fullName>
    </submittedName>
</protein>
<keyword evidence="2" id="KW-1185">Reference proteome</keyword>
<name>A0A4Z0GUX0_9BACL</name>
<evidence type="ECO:0000313" key="2">
    <source>
        <dbReference type="Proteomes" id="UP000298347"/>
    </source>
</evidence>
<reference evidence="1 2" key="1">
    <citation type="journal article" date="2015" name="Int. J. Syst. Evol. Microbiol.">
        <title>Sporolactobacillus shoreae sp. nov. and Sporolactobacillus spathodeae sp. nov., two spore-forming lactic acid bacteria isolated from tree barks in Thailand.</title>
        <authorList>
            <person name="Thamacharoensuk T."/>
            <person name="Kitahara M."/>
            <person name="Ohkuma M."/>
            <person name="Thongchul N."/>
            <person name="Tanasupawat S."/>
        </authorList>
    </citation>
    <scope>NUCLEOTIDE SEQUENCE [LARGE SCALE GENOMIC DNA]</scope>
    <source>
        <strain evidence="1 2">BK92</strain>
    </source>
</reference>
<comment type="caution">
    <text evidence="1">The sequence shown here is derived from an EMBL/GenBank/DDBJ whole genome shotgun (WGS) entry which is preliminary data.</text>
</comment>
<organism evidence="1 2">
    <name type="scientific">Sporolactobacillus shoreae</name>
    <dbReference type="NCBI Taxonomy" id="1465501"/>
    <lineage>
        <taxon>Bacteria</taxon>
        <taxon>Bacillati</taxon>
        <taxon>Bacillota</taxon>
        <taxon>Bacilli</taxon>
        <taxon>Bacillales</taxon>
        <taxon>Sporolactobacillaceae</taxon>
        <taxon>Sporolactobacillus</taxon>
    </lineage>
</organism>
<sequence>MAKKKSFLLRIDPNLYDIMQRWADDEFRSVNAQIEFILRQAAMRAGRNADKANKKHEE</sequence>
<dbReference type="Gene3D" id="1.10.1220.10">
    <property type="entry name" value="Met repressor-like"/>
    <property type="match status" value="1"/>
</dbReference>
<accession>A0A4Z0GUX0</accession>
<dbReference type="Proteomes" id="UP000298347">
    <property type="component" value="Unassembled WGS sequence"/>
</dbReference>
<proteinExistence type="predicted"/>
<dbReference type="GO" id="GO:0006355">
    <property type="term" value="P:regulation of DNA-templated transcription"/>
    <property type="evidence" value="ECO:0007669"/>
    <property type="project" value="InterPro"/>
</dbReference>
<dbReference type="OrthoDB" id="9812601at2"/>
<dbReference type="AlphaFoldDB" id="A0A4Z0GUX0"/>
<dbReference type="InterPro" id="IPR013321">
    <property type="entry name" value="Arc_rbn_hlx_hlx"/>
</dbReference>
<dbReference type="RefSeq" id="WP_135346993.1">
    <property type="nucleotide sequence ID" value="NZ_SRJD01000001.1"/>
</dbReference>